<dbReference type="EMBL" id="QXFT01000852">
    <property type="protein sequence ID" value="KAE9334530.1"/>
    <property type="molecule type" value="Genomic_DNA"/>
</dbReference>
<proteinExistence type="predicted"/>
<evidence type="ECO:0000313" key="5">
    <source>
        <dbReference type="Proteomes" id="UP000429607"/>
    </source>
</evidence>
<organism evidence="3 7">
    <name type="scientific">Phytophthora rubi</name>
    <dbReference type="NCBI Taxonomy" id="129364"/>
    <lineage>
        <taxon>Eukaryota</taxon>
        <taxon>Sar</taxon>
        <taxon>Stramenopiles</taxon>
        <taxon>Oomycota</taxon>
        <taxon>Peronosporomycetes</taxon>
        <taxon>Peronosporales</taxon>
        <taxon>Peronosporaceae</taxon>
        <taxon>Phytophthora</taxon>
    </lineage>
</organism>
<accession>A0A6A3NSZ2</accession>
<evidence type="ECO:0000313" key="2">
    <source>
        <dbReference type="EMBL" id="KAE9039951.1"/>
    </source>
</evidence>
<feature type="region of interest" description="Disordered" evidence="1">
    <location>
        <begin position="176"/>
        <end position="196"/>
    </location>
</feature>
<dbReference type="AlphaFoldDB" id="A0A6A3NSZ2"/>
<gene>
    <name evidence="2" type="ORF">PR001_g7296</name>
    <name evidence="3" type="ORF">PR002_g362</name>
    <name evidence="4" type="ORF">PR003_g13472</name>
</gene>
<sequence>MEVDGEKHAVKWDSCARYTVAGTDWMERGERVRGPGGMDFDRNEVRYFENDSLVIIPFCTDDGNIGHTKIAAVRLTRRVKLTRKAVTPITVTVTAPDGEQVIFVPTQNSGAVMLATTMTKVVGGKALIPAISMRGDRTSKKELGVWVPLTEDMQVLKMSGEMVSARIDEWIKSLGDTETPLNNEDEVRIGEDDAKT</sequence>
<dbReference type="OrthoDB" id="110232at2759"/>
<comment type="caution">
    <text evidence="3">The sequence shown here is derived from an EMBL/GenBank/DDBJ whole genome shotgun (WGS) entry which is preliminary data.</text>
</comment>
<keyword evidence="6" id="KW-1185">Reference proteome</keyword>
<feature type="compositionally biased region" description="Basic and acidic residues" evidence="1">
    <location>
        <begin position="185"/>
        <end position="196"/>
    </location>
</feature>
<evidence type="ECO:0000313" key="7">
    <source>
        <dbReference type="Proteomes" id="UP000435112"/>
    </source>
</evidence>
<dbReference type="Proteomes" id="UP000429607">
    <property type="component" value="Unassembled WGS sequence"/>
</dbReference>
<dbReference type="Proteomes" id="UP000435112">
    <property type="component" value="Unassembled WGS sequence"/>
</dbReference>
<dbReference type="EMBL" id="QXFV01000360">
    <property type="protein sequence ID" value="KAE9039951.1"/>
    <property type="molecule type" value="Genomic_DNA"/>
</dbReference>
<dbReference type="EMBL" id="QXFU01000008">
    <property type="protein sequence ID" value="KAE9048556.1"/>
    <property type="molecule type" value="Genomic_DNA"/>
</dbReference>
<evidence type="ECO:0000313" key="6">
    <source>
        <dbReference type="Proteomes" id="UP000434957"/>
    </source>
</evidence>
<protein>
    <submittedName>
        <fullName evidence="3">Uncharacterized protein</fullName>
    </submittedName>
</protein>
<reference evidence="5 7" key="1">
    <citation type="submission" date="2018-09" db="EMBL/GenBank/DDBJ databases">
        <title>Genomic investigation of the strawberry pathogen Phytophthora fragariae indicates pathogenicity is determined by transcriptional variation in three key races.</title>
        <authorList>
            <person name="Adams T.M."/>
            <person name="Armitage A.D."/>
            <person name="Sobczyk M.K."/>
            <person name="Bates H.J."/>
            <person name="Dunwell J.M."/>
            <person name="Nellist C.F."/>
            <person name="Harrison R.J."/>
        </authorList>
    </citation>
    <scope>NUCLEOTIDE SEQUENCE [LARGE SCALE GENOMIC DNA]</scope>
    <source>
        <strain evidence="2 5">SCRP249</strain>
        <strain evidence="3 7">SCRP324</strain>
        <strain evidence="4 6">SCRP333</strain>
    </source>
</reference>
<evidence type="ECO:0000256" key="1">
    <source>
        <dbReference type="SAM" id="MobiDB-lite"/>
    </source>
</evidence>
<evidence type="ECO:0000313" key="3">
    <source>
        <dbReference type="EMBL" id="KAE9048556.1"/>
    </source>
</evidence>
<dbReference type="Proteomes" id="UP000434957">
    <property type="component" value="Unassembled WGS sequence"/>
</dbReference>
<name>A0A6A3NSZ2_9STRA</name>
<evidence type="ECO:0000313" key="4">
    <source>
        <dbReference type="EMBL" id="KAE9334530.1"/>
    </source>
</evidence>